<keyword evidence="3" id="KW-1185">Reference proteome</keyword>
<sequence length="280" mass="31866">MRCHAAPLTWACIGLLLLGLLQLAGCAEVDNKLAHARERIYLWEMHEIFVDIEGVDKQDIIFPQNKKSKWTQYKHYSLINTIDGRLTYSEFMSDFEMKLKPGLVDNSLVAPNGEGKGVPTVAEAVDDLKTRGWAMTMDVNQVTSGRTKDYAELLGRVDKKVDDYFEKLKDDPKWNRKLIEVNMRTHKLAGEIAAVRRQEAEEWLIRQLTRDVDAKEDRKYGLGLSRDDLVITTERSTVPGATTYDKVHLPESFMEHPDQADFLRKLNAAGIKDGMIGLTN</sequence>
<reference evidence="2" key="2">
    <citation type="submission" date="2020-05" db="EMBL/GenBank/DDBJ databases">
        <authorList>
            <person name="Kim H.-S."/>
            <person name="Proctor R.H."/>
            <person name="Brown D.W."/>
        </authorList>
    </citation>
    <scope>NUCLEOTIDE SEQUENCE</scope>
    <source>
        <strain evidence="2">NRRL 20472</strain>
    </source>
</reference>
<keyword evidence="1" id="KW-0732">Signal</keyword>
<accession>A0A8H4X8A5</accession>
<evidence type="ECO:0000313" key="3">
    <source>
        <dbReference type="Proteomes" id="UP000622797"/>
    </source>
</evidence>
<dbReference type="EMBL" id="JABEXW010000396">
    <property type="protein sequence ID" value="KAF4964636.1"/>
    <property type="molecule type" value="Genomic_DNA"/>
</dbReference>
<comment type="caution">
    <text evidence="2">The sequence shown here is derived from an EMBL/GenBank/DDBJ whole genome shotgun (WGS) entry which is preliminary data.</text>
</comment>
<dbReference type="OrthoDB" id="4316405at2759"/>
<name>A0A8H4X8A5_9HYPO</name>
<dbReference type="AlphaFoldDB" id="A0A8H4X8A5"/>
<feature type="chain" id="PRO_5034003207" evidence="1">
    <location>
        <begin position="27"/>
        <end position="280"/>
    </location>
</feature>
<feature type="signal peptide" evidence="1">
    <location>
        <begin position="1"/>
        <end position="26"/>
    </location>
</feature>
<reference evidence="2" key="1">
    <citation type="journal article" date="2020" name="BMC Genomics">
        <title>Correction to: Identification and distribution of gene clusters required for synthesis of sphingolipid metabolism inhibitors in diverse species of the filamentous fungus Fusarium.</title>
        <authorList>
            <person name="Kim H.S."/>
            <person name="Lohmar J.M."/>
            <person name="Busman M."/>
            <person name="Brown D.W."/>
            <person name="Naumann T.A."/>
            <person name="Divon H.H."/>
            <person name="Lysoe E."/>
            <person name="Uhlig S."/>
            <person name="Proctor R.H."/>
        </authorList>
    </citation>
    <scope>NUCLEOTIDE SEQUENCE</scope>
    <source>
        <strain evidence="2">NRRL 20472</strain>
    </source>
</reference>
<organism evidence="2 3">
    <name type="scientific">Fusarium sarcochroum</name>
    <dbReference type="NCBI Taxonomy" id="1208366"/>
    <lineage>
        <taxon>Eukaryota</taxon>
        <taxon>Fungi</taxon>
        <taxon>Dikarya</taxon>
        <taxon>Ascomycota</taxon>
        <taxon>Pezizomycotina</taxon>
        <taxon>Sordariomycetes</taxon>
        <taxon>Hypocreomycetidae</taxon>
        <taxon>Hypocreales</taxon>
        <taxon>Nectriaceae</taxon>
        <taxon>Fusarium</taxon>
        <taxon>Fusarium lateritium species complex</taxon>
    </lineage>
</organism>
<protein>
    <submittedName>
        <fullName evidence="2">Uncharacterized protein</fullName>
    </submittedName>
</protein>
<gene>
    <name evidence="2" type="ORF">FSARC_7462</name>
</gene>
<evidence type="ECO:0000256" key="1">
    <source>
        <dbReference type="SAM" id="SignalP"/>
    </source>
</evidence>
<proteinExistence type="predicted"/>
<dbReference type="Proteomes" id="UP000622797">
    <property type="component" value="Unassembled WGS sequence"/>
</dbReference>
<evidence type="ECO:0000313" key="2">
    <source>
        <dbReference type="EMBL" id="KAF4964636.1"/>
    </source>
</evidence>